<dbReference type="EMBL" id="HBUF01178652">
    <property type="protein sequence ID" value="CAG6654674.1"/>
    <property type="molecule type" value="Transcribed_RNA"/>
</dbReference>
<organism evidence="1">
    <name type="scientific">Cacopsylla melanoneura</name>
    <dbReference type="NCBI Taxonomy" id="428564"/>
    <lineage>
        <taxon>Eukaryota</taxon>
        <taxon>Metazoa</taxon>
        <taxon>Ecdysozoa</taxon>
        <taxon>Arthropoda</taxon>
        <taxon>Hexapoda</taxon>
        <taxon>Insecta</taxon>
        <taxon>Pterygota</taxon>
        <taxon>Neoptera</taxon>
        <taxon>Paraneoptera</taxon>
        <taxon>Hemiptera</taxon>
        <taxon>Sternorrhyncha</taxon>
        <taxon>Psylloidea</taxon>
        <taxon>Psyllidae</taxon>
        <taxon>Psyllinae</taxon>
        <taxon>Cacopsylla</taxon>
    </lineage>
</organism>
<sequence length="102" mass="11696">MVNGLCNDQCIPFRCFFLNLFNNDQFNRFWKTFKMPLEMPSNDLNPQSNIASRPLSSIGFLLSSSRGTIGHIASRPFPSIVGRYFNNTFREVQSNIAHRPLP</sequence>
<dbReference type="AlphaFoldDB" id="A0A8D8RTK7"/>
<protein>
    <submittedName>
        <fullName evidence="1">Uncharacterized protein</fullName>
    </submittedName>
</protein>
<proteinExistence type="predicted"/>
<reference evidence="1" key="1">
    <citation type="submission" date="2021-05" db="EMBL/GenBank/DDBJ databases">
        <authorList>
            <person name="Alioto T."/>
            <person name="Alioto T."/>
            <person name="Gomez Garrido J."/>
        </authorList>
    </citation>
    <scope>NUCLEOTIDE SEQUENCE</scope>
</reference>
<name>A0A8D8RTK7_9HEMI</name>
<accession>A0A8D8RTK7</accession>
<evidence type="ECO:0000313" key="1">
    <source>
        <dbReference type="EMBL" id="CAG6654674.1"/>
    </source>
</evidence>